<dbReference type="PANTHER" id="PTHR11142:SF0">
    <property type="entry name" value="TRNA PSEUDOURIDINE SYNTHASE-LIKE 1"/>
    <property type="match status" value="1"/>
</dbReference>
<reference evidence="5" key="1">
    <citation type="submission" date="2020-09" db="EMBL/GenBank/DDBJ databases">
        <title>Desulfogranum mesoprofundum gen. nov., sp. nov., a novel mesophilic, sulfate-reducing chemolithoautotroph isolated from a deep-sea hydrothermal vent chimney in the Suiyo Seamount.</title>
        <authorList>
            <person name="Hashimoto Y."/>
            <person name="Nakagawa S."/>
        </authorList>
    </citation>
    <scope>NUCLEOTIDE SEQUENCE</scope>
    <source>
        <strain evidence="5">KT2</strain>
    </source>
</reference>
<dbReference type="GO" id="GO:0031119">
    <property type="term" value="P:tRNA pseudouridine synthesis"/>
    <property type="evidence" value="ECO:0007669"/>
    <property type="project" value="TreeGrafter"/>
</dbReference>
<dbReference type="InterPro" id="IPR020097">
    <property type="entry name" value="PsdUridine_synth_TruA_a/b_dom"/>
</dbReference>
<dbReference type="EMBL" id="AP024086">
    <property type="protein sequence ID" value="BCL61144.1"/>
    <property type="molecule type" value="Genomic_DNA"/>
</dbReference>
<sequence>MEPRNIKLVIGYDGTGFSGWQRQKRGEKTIQGTIETCLNRMTCNEITLHGAGRTDAGVHAEGMVAHFHTTASITPSEFLQALNSMLPGAIRIFQADEVDRDFHSRFSARKKTYRYSIFTGSIQPPISASTLCMSKQISKSIE</sequence>
<evidence type="ECO:0000256" key="3">
    <source>
        <dbReference type="RuleBase" id="RU003792"/>
    </source>
</evidence>
<dbReference type="GO" id="GO:0003723">
    <property type="term" value="F:RNA binding"/>
    <property type="evidence" value="ECO:0007669"/>
    <property type="project" value="InterPro"/>
</dbReference>
<comment type="catalytic activity">
    <reaction evidence="3">
        <text>uridine(38/39/40) in tRNA = pseudouridine(38/39/40) in tRNA</text>
        <dbReference type="Rhea" id="RHEA:22376"/>
        <dbReference type="Rhea" id="RHEA-COMP:10085"/>
        <dbReference type="Rhea" id="RHEA-COMP:10087"/>
        <dbReference type="ChEBI" id="CHEBI:65314"/>
        <dbReference type="ChEBI" id="CHEBI:65315"/>
        <dbReference type="EC" id="5.4.99.12"/>
    </reaction>
</comment>
<keyword evidence="2 3" id="KW-0413">Isomerase</keyword>
<evidence type="ECO:0000313" key="6">
    <source>
        <dbReference type="Proteomes" id="UP000826725"/>
    </source>
</evidence>
<evidence type="ECO:0000259" key="4">
    <source>
        <dbReference type="Pfam" id="PF01416"/>
    </source>
</evidence>
<protein>
    <recommendedName>
        <fullName evidence="3">tRNA pseudouridine synthase</fullName>
        <ecNumber evidence="3">5.4.99.12</ecNumber>
    </recommendedName>
</protein>
<evidence type="ECO:0000256" key="1">
    <source>
        <dbReference type="ARBA" id="ARBA00022694"/>
    </source>
</evidence>
<feature type="domain" description="Pseudouridine synthase I TruA alpha/beta" evidence="4">
    <location>
        <begin position="11"/>
        <end position="106"/>
    </location>
</feature>
<dbReference type="EC" id="5.4.99.12" evidence="3"/>
<dbReference type="GO" id="GO:0160147">
    <property type="term" value="F:tRNA pseudouridine(38-40) synthase activity"/>
    <property type="evidence" value="ECO:0007669"/>
    <property type="project" value="UniProtKB-EC"/>
</dbReference>
<comment type="similarity">
    <text evidence="3">Belongs to the tRNA pseudouridine synthase TruA family.</text>
</comment>
<proteinExistence type="inferred from homology"/>
<dbReference type="KEGG" id="dbk:DGMP_18370"/>
<name>A0A8D5JH86_9BACT</name>
<gene>
    <name evidence="5" type="ORF">DGMP_18370</name>
</gene>
<dbReference type="PANTHER" id="PTHR11142">
    <property type="entry name" value="PSEUDOURIDYLATE SYNTHASE"/>
    <property type="match status" value="1"/>
</dbReference>
<evidence type="ECO:0000313" key="5">
    <source>
        <dbReference type="EMBL" id="BCL61144.1"/>
    </source>
</evidence>
<dbReference type="FunFam" id="3.30.70.580:FF:000001">
    <property type="entry name" value="tRNA pseudouridine synthase A"/>
    <property type="match status" value="1"/>
</dbReference>
<dbReference type="RefSeq" id="WP_228857188.1">
    <property type="nucleotide sequence ID" value="NZ_AP024086.1"/>
</dbReference>
<dbReference type="Pfam" id="PF01416">
    <property type="entry name" value="PseudoU_synth_1"/>
    <property type="match status" value="1"/>
</dbReference>
<dbReference type="Proteomes" id="UP000826725">
    <property type="component" value="Chromosome"/>
</dbReference>
<organism evidence="5 6">
    <name type="scientific">Desulfomarina profundi</name>
    <dbReference type="NCBI Taxonomy" id="2772557"/>
    <lineage>
        <taxon>Bacteria</taxon>
        <taxon>Pseudomonadati</taxon>
        <taxon>Thermodesulfobacteriota</taxon>
        <taxon>Desulfobulbia</taxon>
        <taxon>Desulfobulbales</taxon>
        <taxon>Desulfobulbaceae</taxon>
        <taxon>Desulfomarina</taxon>
    </lineage>
</organism>
<dbReference type="InterPro" id="IPR001406">
    <property type="entry name" value="PsdUridine_synth_TruA"/>
</dbReference>
<accession>A0A8D5JH86</accession>
<keyword evidence="6" id="KW-1185">Reference proteome</keyword>
<evidence type="ECO:0000256" key="2">
    <source>
        <dbReference type="ARBA" id="ARBA00023235"/>
    </source>
</evidence>
<dbReference type="AlphaFoldDB" id="A0A8D5JH86"/>
<keyword evidence="1 3" id="KW-0819">tRNA processing</keyword>